<organism evidence="2 3">
    <name type="scientific">Siccibacter turicensis</name>
    <dbReference type="NCBI Taxonomy" id="357233"/>
    <lineage>
        <taxon>Bacteria</taxon>
        <taxon>Pseudomonadati</taxon>
        <taxon>Pseudomonadota</taxon>
        <taxon>Gammaproteobacteria</taxon>
        <taxon>Enterobacterales</taxon>
        <taxon>Enterobacteriaceae</taxon>
        <taxon>Siccibacter</taxon>
    </lineage>
</organism>
<dbReference type="OrthoDB" id="6506871at2"/>
<comment type="caution">
    <text evidence="2">The sequence shown here is derived from an EMBL/GenBank/DDBJ whole genome shotgun (WGS) entry which is preliminary data.</text>
</comment>
<sequence>MSGTLLLCSAAAFGVTTQNFQVNATITPGCSVTSGSGGVYGALNFGTRSGVDGSRVSTSFVPNTSLSLACTPGVSVTMSINGGQNYTTVRRMVRSGGADAVPYRLYTSGTLAANTEIGVNQAVSLSYTNSNNITLPIFGAAQLTGFSPAGNYTDQLTVTLTW</sequence>
<dbReference type="Proteomes" id="UP000240212">
    <property type="component" value="Unassembled WGS sequence"/>
</dbReference>
<evidence type="ECO:0000313" key="2">
    <source>
        <dbReference type="EMBL" id="PSN08080.1"/>
    </source>
</evidence>
<feature type="domain" description="Spore coat protein U/FanG" evidence="1">
    <location>
        <begin position="17"/>
        <end position="159"/>
    </location>
</feature>
<dbReference type="EMBL" id="PYEP01000003">
    <property type="protein sequence ID" value="PSN08080.1"/>
    <property type="molecule type" value="Genomic_DNA"/>
</dbReference>
<name>A0A2P8VKU3_9ENTR</name>
<evidence type="ECO:0000313" key="3">
    <source>
        <dbReference type="Proteomes" id="UP000240212"/>
    </source>
</evidence>
<gene>
    <name evidence="2" type="ORF">C7G83_07815</name>
</gene>
<dbReference type="Pfam" id="PF05229">
    <property type="entry name" value="SCPU"/>
    <property type="match status" value="1"/>
</dbReference>
<dbReference type="PANTHER" id="PTHR37089">
    <property type="entry name" value="PROTEIN U-RELATED"/>
    <property type="match status" value="1"/>
</dbReference>
<proteinExistence type="predicted"/>
<evidence type="ECO:0000259" key="1">
    <source>
        <dbReference type="Pfam" id="PF05229"/>
    </source>
</evidence>
<reference evidence="2 3" key="1">
    <citation type="submission" date="2018-03" db="EMBL/GenBank/DDBJ databases">
        <title>Draft genome sequence of the first documented clinical Siccibacter turicensis isolate in Austria.</title>
        <authorList>
            <person name="Lepuschitz S."/>
            <person name="Pekard-Amenitsch S."/>
            <person name="Haunold R."/>
            <person name="Schill S."/>
            <person name="Mach R."/>
            <person name="Allerberger F."/>
            <person name="Ruppitsch W."/>
            <person name="Forsythe S.J."/>
        </authorList>
    </citation>
    <scope>NUCLEOTIDE SEQUENCE [LARGE SCALE GENOMIC DNA]</scope>
    <source>
        <strain evidence="2 3">6100069499-17</strain>
    </source>
</reference>
<protein>
    <submittedName>
        <fullName evidence="2">Fimbrial protein</fullName>
    </submittedName>
</protein>
<dbReference type="InterPro" id="IPR053167">
    <property type="entry name" value="Spore_coat_component"/>
</dbReference>
<keyword evidence="3" id="KW-1185">Reference proteome</keyword>
<dbReference type="InterPro" id="IPR007893">
    <property type="entry name" value="Spore_coat_U/FanG"/>
</dbReference>
<accession>A0A2P8VKU3</accession>
<dbReference type="STRING" id="1388748.GCA_000463155_02538"/>
<dbReference type="SMART" id="SM00972">
    <property type="entry name" value="SCPU"/>
    <property type="match status" value="1"/>
</dbReference>
<dbReference type="AlphaFoldDB" id="A0A2P8VKU3"/>
<dbReference type="RefSeq" id="WP_106876813.1">
    <property type="nucleotide sequence ID" value="NZ_PYEP01000003.1"/>
</dbReference>